<dbReference type="Gene3D" id="3.55.40.10">
    <property type="entry name" value="minor pseudopilin epsh domain"/>
    <property type="match status" value="1"/>
</dbReference>
<dbReference type="Pfam" id="PF07963">
    <property type="entry name" value="N_methyl"/>
    <property type="match status" value="1"/>
</dbReference>
<dbReference type="InterPro" id="IPR002416">
    <property type="entry name" value="T2SS_protein-GspH"/>
</dbReference>
<dbReference type="EMBL" id="JRHX01000047">
    <property type="protein sequence ID" value="KXZ70777.1"/>
    <property type="molecule type" value="Genomic_DNA"/>
</dbReference>
<dbReference type="NCBIfam" id="TIGR02532">
    <property type="entry name" value="IV_pilin_GFxxxE"/>
    <property type="match status" value="1"/>
</dbReference>
<dbReference type="Proteomes" id="UP000075544">
    <property type="component" value="Unassembled WGS sequence"/>
</dbReference>
<evidence type="ECO:0000313" key="7">
    <source>
        <dbReference type="EMBL" id="KXZ70777.1"/>
    </source>
</evidence>
<dbReference type="GO" id="GO:0016020">
    <property type="term" value="C:membrane"/>
    <property type="evidence" value="ECO:0007669"/>
    <property type="project" value="UniProtKB-SubCell"/>
</dbReference>
<gene>
    <name evidence="7" type="ORF">AVENLUH13518_01668</name>
</gene>
<evidence type="ECO:0000256" key="5">
    <source>
        <dbReference type="ARBA" id="ARBA00023136"/>
    </source>
</evidence>
<dbReference type="PRINTS" id="PR00885">
    <property type="entry name" value="BCTERIALGSPH"/>
</dbReference>
<keyword evidence="3 6" id="KW-0812">Transmembrane</keyword>
<dbReference type="InterPro" id="IPR045584">
    <property type="entry name" value="Pilin-like"/>
</dbReference>
<evidence type="ECO:0000256" key="1">
    <source>
        <dbReference type="ARBA" id="ARBA00004167"/>
    </source>
</evidence>
<evidence type="ECO:0000256" key="4">
    <source>
        <dbReference type="ARBA" id="ARBA00022989"/>
    </source>
</evidence>
<sequence>MSNIQTKFHLVHPHTRSVASCAVETRVVRRKSAHFKHSALSSCEAGILREKRCFTQPVTRSMASHLATRSSVARFNRVSGFTLIEVMVVIVIMTIMASLVVLNIGGVDQRRAMQAREMFILDIKKINKEATDQAKVFALNTQNATDVAPFSYNLFEYHDQSKEQIQQADRTWQPYLEFKTRQLPEQVSFSIESLDNENYPKAKNEDLLGGKAPQLIWFGNGEVKPVRIQFYYQQQAIGHEFEVDHLGKVNEN</sequence>
<accession>A0A150HUZ4</accession>
<evidence type="ECO:0000256" key="6">
    <source>
        <dbReference type="SAM" id="Phobius"/>
    </source>
</evidence>
<evidence type="ECO:0000256" key="3">
    <source>
        <dbReference type="ARBA" id="ARBA00022692"/>
    </source>
</evidence>
<evidence type="ECO:0008006" key="9">
    <source>
        <dbReference type="Google" id="ProtNLM"/>
    </source>
</evidence>
<evidence type="ECO:0000313" key="8">
    <source>
        <dbReference type="Proteomes" id="UP000075544"/>
    </source>
</evidence>
<keyword evidence="4 6" id="KW-1133">Transmembrane helix</keyword>
<dbReference type="GO" id="GO:0015628">
    <property type="term" value="P:protein secretion by the type II secretion system"/>
    <property type="evidence" value="ECO:0007669"/>
    <property type="project" value="InterPro"/>
</dbReference>
<dbReference type="PATRIC" id="fig|52133.19.peg.1699"/>
<name>A0A150HUZ4_9GAMM</name>
<keyword evidence="5 6" id="KW-0472">Membrane</keyword>
<keyword evidence="2" id="KW-0488">Methylation</keyword>
<proteinExistence type="predicted"/>
<dbReference type="SUPFAM" id="SSF54523">
    <property type="entry name" value="Pili subunits"/>
    <property type="match status" value="1"/>
</dbReference>
<dbReference type="GO" id="GO:0015627">
    <property type="term" value="C:type II protein secretion system complex"/>
    <property type="evidence" value="ECO:0007669"/>
    <property type="project" value="InterPro"/>
</dbReference>
<protein>
    <recommendedName>
        <fullName evidence="9">Type II secretion system protein GspH</fullName>
    </recommendedName>
</protein>
<dbReference type="PROSITE" id="PS00409">
    <property type="entry name" value="PROKAR_NTER_METHYL"/>
    <property type="match status" value="1"/>
</dbReference>
<reference evidence="7 8" key="1">
    <citation type="journal article" date="2016" name="Sci. Rep.">
        <title>Genomic and phenotypic characterization of the species Acinetobacter venetianus.</title>
        <authorList>
            <person name="Fondi M."/>
            <person name="Maida I."/>
            <person name="Perrin E."/>
            <person name="Orlandini V."/>
            <person name="La Torre L."/>
            <person name="Bosi E."/>
            <person name="Negroni A."/>
            <person name="Zanaroli G."/>
            <person name="Fava F."/>
            <person name="Decorosi F."/>
            <person name="Giovannetti L."/>
            <person name="Viti C."/>
            <person name="Vaneechoutte M."/>
            <person name="Dijkshoorn L."/>
            <person name="Fani R."/>
        </authorList>
    </citation>
    <scope>NUCLEOTIDE SEQUENCE [LARGE SCALE GENOMIC DNA]</scope>
    <source>
        <strain evidence="7 8">LUH13518</strain>
    </source>
</reference>
<dbReference type="AlphaFoldDB" id="A0A150HUZ4"/>
<feature type="transmembrane region" description="Helical" evidence="6">
    <location>
        <begin position="81"/>
        <end position="104"/>
    </location>
</feature>
<evidence type="ECO:0000256" key="2">
    <source>
        <dbReference type="ARBA" id="ARBA00022481"/>
    </source>
</evidence>
<comment type="subcellular location">
    <subcellularLocation>
        <location evidence="1">Membrane</location>
        <topology evidence="1">Single-pass membrane protein</topology>
    </subcellularLocation>
</comment>
<comment type="caution">
    <text evidence="7">The sequence shown here is derived from an EMBL/GenBank/DDBJ whole genome shotgun (WGS) entry which is preliminary data.</text>
</comment>
<dbReference type="InterPro" id="IPR012902">
    <property type="entry name" value="N_methyl_site"/>
</dbReference>
<organism evidence="7 8">
    <name type="scientific">Acinetobacter venetianus</name>
    <dbReference type="NCBI Taxonomy" id="52133"/>
    <lineage>
        <taxon>Bacteria</taxon>
        <taxon>Pseudomonadati</taxon>
        <taxon>Pseudomonadota</taxon>
        <taxon>Gammaproteobacteria</taxon>
        <taxon>Moraxellales</taxon>
        <taxon>Moraxellaceae</taxon>
        <taxon>Acinetobacter</taxon>
    </lineage>
</organism>